<reference evidence="1 2" key="1">
    <citation type="submission" date="2023-06" db="EMBL/GenBank/DDBJ databases">
        <authorList>
            <person name="Yushchuk O."/>
            <person name="Binda E."/>
            <person name="Ruckert-Reed C."/>
            <person name="Fedorenko V."/>
            <person name="Kalinowski J."/>
            <person name="Marinelli F."/>
        </authorList>
    </citation>
    <scope>NUCLEOTIDE SEQUENCE [LARGE SCALE GENOMIC DNA]</scope>
    <source>
        <strain evidence="1 2">NRRL 3884</strain>
    </source>
</reference>
<dbReference type="Proteomes" id="UP001240150">
    <property type="component" value="Chromosome"/>
</dbReference>
<evidence type="ECO:0000313" key="1">
    <source>
        <dbReference type="EMBL" id="WIM93868.1"/>
    </source>
</evidence>
<proteinExistence type="predicted"/>
<sequence length="49" mass="5172">MPYSSAGLRTPAGTAVRLDARKAPAMFAAIRNDTIDQWLAANPQKSPGS</sequence>
<organism evidence="1 2">
    <name type="scientific">Actinoplanes oblitus</name>
    <dbReference type="NCBI Taxonomy" id="3040509"/>
    <lineage>
        <taxon>Bacteria</taxon>
        <taxon>Bacillati</taxon>
        <taxon>Actinomycetota</taxon>
        <taxon>Actinomycetes</taxon>
        <taxon>Micromonosporales</taxon>
        <taxon>Micromonosporaceae</taxon>
        <taxon>Actinoplanes</taxon>
    </lineage>
</organism>
<name>A0ABY8WBM4_9ACTN</name>
<protein>
    <submittedName>
        <fullName evidence="1">Uncharacterized protein</fullName>
    </submittedName>
</protein>
<keyword evidence="2" id="KW-1185">Reference proteome</keyword>
<dbReference type="EMBL" id="CP126980">
    <property type="protein sequence ID" value="WIM93868.1"/>
    <property type="molecule type" value="Genomic_DNA"/>
</dbReference>
<dbReference type="RefSeq" id="WP_284915071.1">
    <property type="nucleotide sequence ID" value="NZ_CP126980.1"/>
</dbReference>
<accession>A0ABY8WBM4</accession>
<gene>
    <name evidence="1" type="ORF">ACTOB_005861</name>
</gene>
<evidence type="ECO:0000313" key="2">
    <source>
        <dbReference type="Proteomes" id="UP001240150"/>
    </source>
</evidence>